<name>A0A9W6X3N9_9STRA</name>
<proteinExistence type="predicted"/>
<gene>
    <name evidence="1" type="ORF">Plil01_001218600</name>
</gene>
<protein>
    <submittedName>
        <fullName evidence="1">Unnamed protein product</fullName>
    </submittedName>
</protein>
<evidence type="ECO:0000313" key="1">
    <source>
        <dbReference type="EMBL" id="GMF28844.1"/>
    </source>
</evidence>
<reference evidence="1" key="1">
    <citation type="submission" date="2023-04" db="EMBL/GenBank/DDBJ databases">
        <title>Phytophthora lilii NBRC 32176.</title>
        <authorList>
            <person name="Ichikawa N."/>
            <person name="Sato H."/>
            <person name="Tonouchi N."/>
        </authorList>
    </citation>
    <scope>NUCLEOTIDE SEQUENCE</scope>
    <source>
        <strain evidence="1">NBRC 32176</strain>
    </source>
</reference>
<evidence type="ECO:0000313" key="2">
    <source>
        <dbReference type="Proteomes" id="UP001165083"/>
    </source>
</evidence>
<accession>A0A9W6X3N9</accession>
<keyword evidence="2" id="KW-1185">Reference proteome</keyword>
<organism evidence="1 2">
    <name type="scientific">Phytophthora lilii</name>
    <dbReference type="NCBI Taxonomy" id="2077276"/>
    <lineage>
        <taxon>Eukaryota</taxon>
        <taxon>Sar</taxon>
        <taxon>Stramenopiles</taxon>
        <taxon>Oomycota</taxon>
        <taxon>Peronosporomycetes</taxon>
        <taxon>Peronosporales</taxon>
        <taxon>Peronosporaceae</taxon>
        <taxon>Phytophthora</taxon>
    </lineage>
</organism>
<dbReference type="AlphaFoldDB" id="A0A9W6X3N9"/>
<dbReference type="OrthoDB" id="97722at2759"/>
<sequence>MDEKLRRKAGVDLRIPVRFYFTSMVEVTFSGFIQAFDDIKKGEKAAEEEWNVYKDSGQLTPVKPGQLRLDRGGSGLPTVFSQNELLQLIAREFVAAINWKHDVEDIEGLSAVVESDHPEEVVCNYPRGQTDDRNASLKLEHAFTGT</sequence>
<dbReference type="Proteomes" id="UP001165083">
    <property type="component" value="Unassembled WGS sequence"/>
</dbReference>
<comment type="caution">
    <text evidence="1">The sequence shown here is derived from an EMBL/GenBank/DDBJ whole genome shotgun (WGS) entry which is preliminary data.</text>
</comment>
<dbReference type="EMBL" id="BSXW01000739">
    <property type="protein sequence ID" value="GMF28844.1"/>
    <property type="molecule type" value="Genomic_DNA"/>
</dbReference>